<keyword evidence="1" id="KW-0175">Coiled coil</keyword>
<evidence type="ECO:0008006" key="4">
    <source>
        <dbReference type="Google" id="ProtNLM"/>
    </source>
</evidence>
<feature type="coiled-coil region" evidence="1">
    <location>
        <begin position="45"/>
        <end position="143"/>
    </location>
</feature>
<sequence length="148" mass="17343">MTDRELLELIFTEITGLKAGQERLEGEIVGLRAGQERLEGEIVGLRAGQERLEEGQQRLEARQQRLEARQQRLEARQQRLEARQQRLEDIVTRIENDHGRKLEALFDGWKQNTEQLKRHGEILERIESKLEKHEVEIKVIKGSKNISM</sequence>
<dbReference type="EMBL" id="CP025197">
    <property type="protein sequence ID" value="AUG57712.1"/>
    <property type="molecule type" value="Genomic_DNA"/>
</dbReference>
<evidence type="ECO:0000256" key="1">
    <source>
        <dbReference type="SAM" id="Coils"/>
    </source>
</evidence>
<dbReference type="GO" id="GO:0009318">
    <property type="term" value="C:exodeoxyribonuclease VII complex"/>
    <property type="evidence" value="ECO:0007669"/>
    <property type="project" value="InterPro"/>
</dbReference>
<evidence type="ECO:0000313" key="3">
    <source>
        <dbReference type="Proteomes" id="UP000233534"/>
    </source>
</evidence>
<gene>
    <name evidence="2" type="ORF">HVS_09030</name>
</gene>
<name>A0A2K9E1U9_9FIRM</name>
<proteinExistence type="predicted"/>
<dbReference type="KEGG" id="hsc:HVS_09030"/>
<protein>
    <recommendedName>
        <fullName evidence="4">Chromosome partition protein Smc</fullName>
    </recommendedName>
</protein>
<dbReference type="Proteomes" id="UP000233534">
    <property type="component" value="Chromosome"/>
</dbReference>
<reference evidence="2 3" key="1">
    <citation type="submission" date="2017-12" db="EMBL/GenBank/DDBJ databases">
        <title>Complete genome sequence of Herbivorax saccincola GGR1, a novel Cellulosome-producing hydrolytic bacterium in a thermophilic biogas plant, established by Illumina and Nanopore MinION sequencing.</title>
        <authorList>
            <person name="Pechtl A."/>
            <person name="Ruckert C."/>
            <person name="Koeck D.E."/>
            <person name="Maus I."/>
            <person name="Winkler A."/>
            <person name="Kalinowski J."/>
            <person name="Puhler A."/>
            <person name="Schwarz W.W."/>
            <person name="Zverlov V.V."/>
            <person name="Schluter A."/>
            <person name="Liebl W."/>
        </authorList>
    </citation>
    <scope>NUCLEOTIDE SEQUENCE [LARGE SCALE GENOMIC DNA]</scope>
    <source>
        <strain evidence="3">SR1</strain>
    </source>
</reference>
<keyword evidence="3" id="KW-1185">Reference proteome</keyword>
<dbReference type="RefSeq" id="WP_101301390.1">
    <property type="nucleotide sequence ID" value="NZ_CP025197.1"/>
</dbReference>
<dbReference type="InterPro" id="IPR037004">
    <property type="entry name" value="Exonuc_VII_ssu_sf"/>
</dbReference>
<organism evidence="2 3">
    <name type="scientific">Acetivibrio saccincola</name>
    <dbReference type="NCBI Taxonomy" id="1677857"/>
    <lineage>
        <taxon>Bacteria</taxon>
        <taxon>Bacillati</taxon>
        <taxon>Bacillota</taxon>
        <taxon>Clostridia</taxon>
        <taxon>Eubacteriales</taxon>
        <taxon>Oscillospiraceae</taxon>
        <taxon>Acetivibrio</taxon>
    </lineage>
</organism>
<evidence type="ECO:0000313" key="2">
    <source>
        <dbReference type="EMBL" id="AUG57712.1"/>
    </source>
</evidence>
<dbReference type="GO" id="GO:0008855">
    <property type="term" value="F:exodeoxyribonuclease VII activity"/>
    <property type="evidence" value="ECO:0007669"/>
    <property type="project" value="InterPro"/>
</dbReference>
<dbReference type="GO" id="GO:0006308">
    <property type="term" value="P:DNA catabolic process"/>
    <property type="evidence" value="ECO:0007669"/>
    <property type="project" value="InterPro"/>
</dbReference>
<dbReference type="AlphaFoldDB" id="A0A2K9E1U9"/>
<dbReference type="SUPFAM" id="SSF116842">
    <property type="entry name" value="XseB-like"/>
    <property type="match status" value="1"/>
</dbReference>
<accession>A0A2K9E1U9</accession>